<name>A0A1J6IME2_NICAT</name>
<dbReference type="AlphaFoldDB" id="A0A1J6IME2"/>
<comment type="caution">
    <text evidence="1">The sequence shown here is derived from an EMBL/GenBank/DDBJ whole genome shotgun (WGS) entry which is preliminary data.</text>
</comment>
<sequence>YVLSKFCMIHIRTTYNGVSQIVTEVWIIYMVCKVVVRLECDLVISYVVLKVQGLRIKGRLMVDSSTILTDLEELKMEETKDMLL</sequence>
<evidence type="ECO:0000313" key="1">
    <source>
        <dbReference type="EMBL" id="OIT06022.1"/>
    </source>
</evidence>
<protein>
    <submittedName>
        <fullName evidence="1">Uncharacterized protein</fullName>
    </submittedName>
</protein>
<dbReference type="Proteomes" id="UP000187609">
    <property type="component" value="Unassembled WGS sequence"/>
</dbReference>
<feature type="non-terminal residue" evidence="1">
    <location>
        <position position="1"/>
    </location>
</feature>
<evidence type="ECO:0000313" key="2">
    <source>
        <dbReference type="Proteomes" id="UP000187609"/>
    </source>
</evidence>
<gene>
    <name evidence="1" type="ORF">A4A49_61570</name>
</gene>
<organism evidence="1 2">
    <name type="scientific">Nicotiana attenuata</name>
    <name type="common">Coyote tobacco</name>
    <dbReference type="NCBI Taxonomy" id="49451"/>
    <lineage>
        <taxon>Eukaryota</taxon>
        <taxon>Viridiplantae</taxon>
        <taxon>Streptophyta</taxon>
        <taxon>Embryophyta</taxon>
        <taxon>Tracheophyta</taxon>
        <taxon>Spermatophyta</taxon>
        <taxon>Magnoliopsida</taxon>
        <taxon>eudicotyledons</taxon>
        <taxon>Gunneridae</taxon>
        <taxon>Pentapetalae</taxon>
        <taxon>asterids</taxon>
        <taxon>lamiids</taxon>
        <taxon>Solanales</taxon>
        <taxon>Solanaceae</taxon>
        <taxon>Nicotianoideae</taxon>
        <taxon>Nicotianeae</taxon>
        <taxon>Nicotiana</taxon>
    </lineage>
</organism>
<keyword evidence="2" id="KW-1185">Reference proteome</keyword>
<accession>A0A1J6IME2</accession>
<dbReference type="Gramene" id="OIT06022">
    <property type="protein sequence ID" value="OIT06022"/>
    <property type="gene ID" value="A4A49_61570"/>
</dbReference>
<proteinExistence type="predicted"/>
<reference evidence="1" key="1">
    <citation type="submission" date="2016-11" db="EMBL/GenBank/DDBJ databases">
        <title>The genome of Nicotiana attenuata.</title>
        <authorList>
            <person name="Xu S."/>
            <person name="Brockmoeller T."/>
            <person name="Gaquerel E."/>
            <person name="Navarro A."/>
            <person name="Kuhl H."/>
            <person name="Gase K."/>
            <person name="Ling Z."/>
            <person name="Zhou W."/>
            <person name="Kreitzer C."/>
            <person name="Stanke M."/>
            <person name="Tang H."/>
            <person name="Lyons E."/>
            <person name="Pandey P."/>
            <person name="Pandey S.P."/>
            <person name="Timmermann B."/>
            <person name="Baldwin I.T."/>
        </authorList>
    </citation>
    <scope>NUCLEOTIDE SEQUENCE [LARGE SCALE GENOMIC DNA]</scope>
    <source>
        <strain evidence="1">UT</strain>
    </source>
</reference>
<dbReference type="EMBL" id="MJEQ01037184">
    <property type="protein sequence ID" value="OIT06022.1"/>
    <property type="molecule type" value="Genomic_DNA"/>
</dbReference>